<protein>
    <submittedName>
        <fullName evidence="2">Tripartite tricarboxylate transporter TctB family protein</fullName>
    </submittedName>
</protein>
<reference evidence="2 3" key="1">
    <citation type="submission" date="2019-09" db="EMBL/GenBank/DDBJ databases">
        <authorList>
            <consortium name="NARMS: The National Antimicrobial Resistance Monitoring System"/>
        </authorList>
    </citation>
    <scope>NUCLEOTIDE SEQUENCE [LARGE SCALE GENOMIC DNA]</scope>
    <source>
        <strain evidence="2 3">FSIS11923834</strain>
    </source>
</reference>
<gene>
    <name evidence="2" type="ORF">F7N46_23260</name>
</gene>
<sequence>MNTKQSVAQLAVPHRKRLSSTMVVALLLCVVAGAVMINAADFPATAIETDPGASAFPTFYACALIVLAVLLVIRDLLQAKPASCANAQENRHSGKPAFRKTATGIAATAFYIVAMSYCGYLITTPVFLIVIMTLMGYRRWVLTPGIALLLTAILWLLFVEALLVPLPVGTFFE</sequence>
<proteinExistence type="predicted"/>
<comment type="caution">
    <text evidence="2">The sequence shown here is derived from an EMBL/GenBank/DDBJ whole genome shotgun (WGS) entry which is preliminary data.</text>
</comment>
<evidence type="ECO:0000313" key="2">
    <source>
        <dbReference type="EMBL" id="EFE8675985.1"/>
    </source>
</evidence>
<feature type="domain" description="DUF1468" evidence="1">
    <location>
        <begin position="23"/>
        <end position="167"/>
    </location>
</feature>
<dbReference type="AlphaFoldDB" id="A0A7Z7L5E0"/>
<accession>A0A7Z7L5E0</accession>
<organism evidence="2 3">
    <name type="scientific">Escherichia coli</name>
    <dbReference type="NCBI Taxonomy" id="562"/>
    <lineage>
        <taxon>Bacteria</taxon>
        <taxon>Pseudomonadati</taxon>
        <taxon>Pseudomonadota</taxon>
        <taxon>Gammaproteobacteria</taxon>
        <taxon>Enterobacterales</taxon>
        <taxon>Enterobacteriaceae</taxon>
        <taxon>Escherichia</taxon>
    </lineage>
</organism>
<dbReference type="Proteomes" id="UP000533482">
    <property type="component" value="Unassembled WGS sequence"/>
</dbReference>
<dbReference type="InterPro" id="IPR009936">
    <property type="entry name" value="DUF1468"/>
</dbReference>
<dbReference type="EMBL" id="AASOHJ010000047">
    <property type="protein sequence ID" value="EFE8675985.1"/>
    <property type="molecule type" value="Genomic_DNA"/>
</dbReference>
<evidence type="ECO:0000313" key="3">
    <source>
        <dbReference type="Proteomes" id="UP000533482"/>
    </source>
</evidence>
<name>A0A7Z7L5E0_ECOLX</name>
<dbReference type="Pfam" id="PF07331">
    <property type="entry name" value="TctB"/>
    <property type="match status" value="1"/>
</dbReference>
<evidence type="ECO:0000259" key="1">
    <source>
        <dbReference type="Pfam" id="PF07331"/>
    </source>
</evidence>
<dbReference type="RefSeq" id="WP_112025089.1">
    <property type="nucleotide sequence ID" value="NZ_CASDNF010000030.1"/>
</dbReference>